<evidence type="ECO:0000313" key="10">
    <source>
        <dbReference type="EMBL" id="SDZ30433.1"/>
    </source>
</evidence>
<keyword evidence="8" id="KW-0472">Membrane</keyword>
<dbReference type="InterPro" id="IPR017900">
    <property type="entry name" value="4Fe4S_Fe_S_CS"/>
</dbReference>
<dbReference type="RefSeq" id="WP_074923110.1">
    <property type="nucleotide sequence ID" value="NZ_CP141274.1"/>
</dbReference>
<organism evidence="10 11">
    <name type="scientific">Delftia lacustris</name>
    <dbReference type="NCBI Taxonomy" id="558537"/>
    <lineage>
        <taxon>Bacteria</taxon>
        <taxon>Pseudomonadati</taxon>
        <taxon>Pseudomonadota</taxon>
        <taxon>Betaproteobacteria</taxon>
        <taxon>Burkholderiales</taxon>
        <taxon>Comamonadaceae</taxon>
        <taxon>Delftia</taxon>
    </lineage>
</organism>
<feature type="transmembrane region" description="Helical" evidence="8">
    <location>
        <begin position="209"/>
        <end position="230"/>
    </location>
</feature>
<dbReference type="InterPro" id="IPR032879">
    <property type="entry name" value="FixG_C"/>
</dbReference>
<feature type="region of interest" description="Disordered" evidence="7">
    <location>
        <begin position="1"/>
        <end position="25"/>
    </location>
</feature>
<dbReference type="InterPro" id="IPR009051">
    <property type="entry name" value="Helical_ferredxn"/>
</dbReference>
<dbReference type="InterPro" id="IPR017896">
    <property type="entry name" value="4Fe4S_Fe-S-bd"/>
</dbReference>
<keyword evidence="4" id="KW-0249">Electron transport</keyword>
<feature type="transmembrane region" description="Helical" evidence="8">
    <location>
        <begin position="357"/>
        <end position="377"/>
    </location>
</feature>
<feature type="transmembrane region" description="Helical" evidence="8">
    <location>
        <begin position="56"/>
        <end position="76"/>
    </location>
</feature>
<feature type="transmembrane region" description="Helical" evidence="8">
    <location>
        <begin position="177"/>
        <end position="197"/>
    </location>
</feature>
<keyword evidence="6" id="KW-0411">Iron-sulfur</keyword>
<feature type="domain" description="4Fe-4S ferredoxin-type" evidence="9">
    <location>
        <begin position="273"/>
        <end position="302"/>
    </location>
</feature>
<evidence type="ECO:0000256" key="5">
    <source>
        <dbReference type="ARBA" id="ARBA00023004"/>
    </source>
</evidence>
<feature type="transmembrane region" description="Helical" evidence="8">
    <location>
        <begin position="103"/>
        <end position="124"/>
    </location>
</feature>
<evidence type="ECO:0000313" key="11">
    <source>
        <dbReference type="Proteomes" id="UP000183417"/>
    </source>
</evidence>
<dbReference type="GeneID" id="94693909"/>
<dbReference type="GO" id="GO:0051539">
    <property type="term" value="F:4 iron, 4 sulfur cluster binding"/>
    <property type="evidence" value="ECO:0007669"/>
    <property type="project" value="UniProtKB-KW"/>
</dbReference>
<dbReference type="SUPFAM" id="SSF54862">
    <property type="entry name" value="4Fe-4S ferredoxins"/>
    <property type="match status" value="1"/>
</dbReference>
<dbReference type="InterPro" id="IPR014116">
    <property type="entry name" value="Cyt_c_oxidase_cbb3_FixG"/>
</dbReference>
<dbReference type="InterPro" id="IPR051684">
    <property type="entry name" value="Electron_Trans/Redox"/>
</dbReference>
<keyword evidence="8" id="KW-0812">Transmembrane</keyword>
<keyword evidence="8" id="KW-1133">Transmembrane helix</keyword>
<keyword evidence="1" id="KW-0813">Transport</keyword>
<keyword evidence="5" id="KW-0408">Iron</keyword>
<evidence type="ECO:0000256" key="1">
    <source>
        <dbReference type="ARBA" id="ARBA00022448"/>
    </source>
</evidence>
<evidence type="ECO:0000256" key="4">
    <source>
        <dbReference type="ARBA" id="ARBA00022982"/>
    </source>
</evidence>
<gene>
    <name evidence="10" type="ORF">SAMN05421547_11758</name>
</gene>
<dbReference type="NCBIfam" id="TIGR02745">
    <property type="entry name" value="ccoG_rdxA_fixG"/>
    <property type="match status" value="1"/>
</dbReference>
<accession>A0A1H3RXF2</accession>
<dbReference type="GO" id="GO:0005886">
    <property type="term" value="C:plasma membrane"/>
    <property type="evidence" value="ECO:0007669"/>
    <property type="project" value="TreeGrafter"/>
</dbReference>
<dbReference type="InterPro" id="IPR013783">
    <property type="entry name" value="Ig-like_fold"/>
</dbReference>
<dbReference type="AlphaFoldDB" id="A0A1H3RXF2"/>
<dbReference type="Gene3D" id="2.60.40.10">
    <property type="entry name" value="Immunoglobulins"/>
    <property type="match status" value="1"/>
</dbReference>
<evidence type="ECO:0000259" key="9">
    <source>
        <dbReference type="PROSITE" id="PS51379"/>
    </source>
</evidence>
<protein>
    <submittedName>
        <fullName evidence="10">Cytochrome c oxidase accessory protein FixG</fullName>
    </submittedName>
</protein>
<dbReference type="Gene3D" id="1.10.1060.10">
    <property type="entry name" value="Alpha-helical ferredoxin"/>
    <property type="match status" value="1"/>
</dbReference>
<evidence type="ECO:0000256" key="3">
    <source>
        <dbReference type="ARBA" id="ARBA00022723"/>
    </source>
</evidence>
<dbReference type="Pfam" id="PF11614">
    <property type="entry name" value="FixG_C"/>
    <property type="match status" value="1"/>
</dbReference>
<keyword evidence="2" id="KW-0004">4Fe-4S</keyword>
<dbReference type="Proteomes" id="UP000183417">
    <property type="component" value="Unassembled WGS sequence"/>
</dbReference>
<dbReference type="PROSITE" id="PS51379">
    <property type="entry name" value="4FE4S_FER_2"/>
    <property type="match status" value="1"/>
</dbReference>
<dbReference type="PROSITE" id="PS00198">
    <property type="entry name" value="4FE4S_FER_1"/>
    <property type="match status" value="1"/>
</dbReference>
<evidence type="ECO:0000256" key="8">
    <source>
        <dbReference type="SAM" id="Phobius"/>
    </source>
</evidence>
<dbReference type="Pfam" id="PF12801">
    <property type="entry name" value="Fer4_5"/>
    <property type="match status" value="1"/>
</dbReference>
<dbReference type="PANTHER" id="PTHR30176:SF3">
    <property type="entry name" value="FERREDOXIN-TYPE PROTEIN NAPH"/>
    <property type="match status" value="1"/>
</dbReference>
<dbReference type="Pfam" id="PF13746">
    <property type="entry name" value="Fer4_18"/>
    <property type="match status" value="1"/>
</dbReference>
<reference evidence="10 11" key="1">
    <citation type="submission" date="2016-10" db="EMBL/GenBank/DDBJ databases">
        <authorList>
            <person name="de Groot N.N."/>
        </authorList>
    </citation>
    <scope>NUCLEOTIDE SEQUENCE [LARGE SCALE GENOMIC DNA]</scope>
    <source>
        <strain evidence="10 11">LMG 24775</strain>
    </source>
</reference>
<name>A0A1H3RXF2_9BURK</name>
<sequence>MSERPKPLPDETAAAPRPRPAQRKVIPIADASADSPLFESRRKIQPRSISGRFANWRWAMVWLTQLFFYGIPWLQIHGRQALLFDLEQRRFYIFGWLLYPQDFIYLAVLLIVSALALFLFTTVAGRLWCGFSCPQTVYTELFMWVERRLEGDRSARLRLDASGWGPEKIARRGGKHALWLLIALWTGLTFVGYFVPIRSLLPEVLALTGAWQIFWVLFYALATYGNAGFLREQVCKHMCPYARFQSAMFDKDTLVVTYDAARGESRGPRHKGVDYRAQGLGDCIDCTLCVQVCPVGIDIRDGLQYECIGCGLCIDACNSVMDRMHYPRGLIRLSTQNGVARGWRQSELVRRIFRPRVLIYGTALVAISTAMVASLALRTPLKVDVVRDRGTLSRIVAGGKIENIYRVQIGNATEQDQRYVLSASGIEGLRVASETEVDVGAAQDRWVVVRLQAPYGAAGPGSHGVEITATAVGDPALSKQAHSTFLVPR</sequence>
<keyword evidence="3" id="KW-0479">Metal-binding</keyword>
<evidence type="ECO:0000256" key="2">
    <source>
        <dbReference type="ARBA" id="ARBA00022485"/>
    </source>
</evidence>
<dbReference type="PANTHER" id="PTHR30176">
    <property type="entry name" value="FERREDOXIN-TYPE PROTEIN NAPH"/>
    <property type="match status" value="1"/>
</dbReference>
<evidence type="ECO:0000256" key="6">
    <source>
        <dbReference type="ARBA" id="ARBA00023014"/>
    </source>
</evidence>
<dbReference type="EMBL" id="FNPE01000017">
    <property type="protein sequence ID" value="SDZ30433.1"/>
    <property type="molecule type" value="Genomic_DNA"/>
</dbReference>
<evidence type="ECO:0000256" key="7">
    <source>
        <dbReference type="SAM" id="MobiDB-lite"/>
    </source>
</evidence>
<dbReference type="GO" id="GO:0046872">
    <property type="term" value="F:metal ion binding"/>
    <property type="evidence" value="ECO:0007669"/>
    <property type="project" value="UniProtKB-KW"/>
</dbReference>
<proteinExistence type="predicted"/>